<organism evidence="1 2">
    <name type="scientific">Sphingobacterium multivorum</name>
    <dbReference type="NCBI Taxonomy" id="28454"/>
    <lineage>
        <taxon>Bacteria</taxon>
        <taxon>Pseudomonadati</taxon>
        <taxon>Bacteroidota</taxon>
        <taxon>Sphingobacteriia</taxon>
        <taxon>Sphingobacteriales</taxon>
        <taxon>Sphingobacteriaceae</taxon>
        <taxon>Sphingobacterium</taxon>
    </lineage>
</organism>
<accession>A0A2X2JGF8</accession>
<dbReference type="PANTHER" id="PTHR36974:SF1">
    <property type="entry name" value="DOXX FAMILY MEMBRANE PROTEIN"/>
    <property type="match status" value="1"/>
</dbReference>
<dbReference type="Proteomes" id="UP000251241">
    <property type="component" value="Unassembled WGS sequence"/>
</dbReference>
<reference evidence="1 2" key="1">
    <citation type="submission" date="2018-06" db="EMBL/GenBank/DDBJ databases">
        <authorList>
            <consortium name="Pathogen Informatics"/>
            <person name="Doyle S."/>
        </authorList>
    </citation>
    <scope>NUCLEOTIDE SEQUENCE [LARGE SCALE GENOMIC DNA]</scope>
    <source>
        <strain evidence="1 2">NCTC11343</strain>
    </source>
</reference>
<evidence type="ECO:0000313" key="2">
    <source>
        <dbReference type="Proteomes" id="UP000251241"/>
    </source>
</evidence>
<dbReference type="AlphaFoldDB" id="A0A2X2JGF8"/>
<sequence>MKPFFVLIVVFIVSNFSTLLLKGTVDYFFSGKIALAVMLLFTSLGHLLYTEGMTLMLPEFIPFKKEMIYATGLLEALAAIGLFVPQMSRITGILLIVFFLLVLPTNIRANLKHINYETATFDGPSPNYLWFRIPFQILLIAWTYYFAIR</sequence>
<gene>
    <name evidence="1" type="ORF">NCTC11343_04786</name>
</gene>
<name>A0A2X2JGF8_SPHMU</name>
<dbReference type="EMBL" id="UAUU01000011">
    <property type="protein sequence ID" value="SPZ92824.1"/>
    <property type="molecule type" value="Genomic_DNA"/>
</dbReference>
<proteinExistence type="predicted"/>
<evidence type="ECO:0000313" key="1">
    <source>
        <dbReference type="EMBL" id="SPZ92824.1"/>
    </source>
</evidence>
<dbReference type="RefSeq" id="WP_112376045.1">
    <property type="nucleotide sequence ID" value="NZ_CP069793.1"/>
</dbReference>
<dbReference type="PANTHER" id="PTHR36974">
    <property type="entry name" value="MEMBRANE PROTEIN-RELATED"/>
    <property type="match status" value="1"/>
</dbReference>
<protein>
    <submittedName>
        <fullName evidence="1">Predicted membrane protein</fullName>
    </submittedName>
</protein>
<dbReference type="GeneID" id="97179680"/>